<comment type="caution">
    <text evidence="1">The sequence shown here is derived from an EMBL/GenBank/DDBJ whole genome shotgun (WGS) entry which is preliminary data.</text>
</comment>
<organism evidence="1 2">
    <name type="scientific">Paracoccus pantotrophus</name>
    <name type="common">Thiosphaera pantotropha</name>
    <dbReference type="NCBI Taxonomy" id="82367"/>
    <lineage>
        <taxon>Bacteria</taxon>
        <taxon>Pseudomonadati</taxon>
        <taxon>Pseudomonadota</taxon>
        <taxon>Alphaproteobacteria</taxon>
        <taxon>Rhodobacterales</taxon>
        <taxon>Paracoccaceae</taxon>
        <taxon>Paracoccus</taxon>
    </lineage>
</organism>
<gene>
    <name evidence="1" type="ORF">BDE18_4127</name>
</gene>
<accession>A0ABX9S5B1</accession>
<evidence type="ECO:0000313" key="1">
    <source>
        <dbReference type="EMBL" id="RKS43172.1"/>
    </source>
</evidence>
<dbReference type="GeneID" id="80457926"/>
<dbReference type="Proteomes" id="UP000273626">
    <property type="component" value="Unassembled WGS sequence"/>
</dbReference>
<dbReference type="EMBL" id="RBLI01000003">
    <property type="protein sequence ID" value="RKS43172.1"/>
    <property type="molecule type" value="Genomic_DNA"/>
</dbReference>
<proteinExistence type="predicted"/>
<name>A0ABX9S5B1_PARPN</name>
<dbReference type="RefSeq" id="WP_276330396.1">
    <property type="nucleotide sequence ID" value="NZ_CP044425.1"/>
</dbReference>
<evidence type="ECO:0000313" key="2">
    <source>
        <dbReference type="Proteomes" id="UP000273626"/>
    </source>
</evidence>
<keyword evidence="2" id="KW-1185">Reference proteome</keyword>
<sequence>MDELARLASLDALGSELSAEKRVPAVMHLNKLPDMGRMNG</sequence>
<reference evidence="1" key="1">
    <citation type="submission" date="2018-10" db="EMBL/GenBank/DDBJ databases">
        <title>Genomic Encyclopedia of Archaeal and Bacterial Type Strains, Phase II (KMG-II): from individual species to whole genera.</title>
        <authorList>
            <person name="Goeker M."/>
        </authorList>
    </citation>
    <scope>NUCLEOTIDE SEQUENCE [LARGE SCALE GENOMIC DNA]</scope>
    <source>
        <strain evidence="1">DSM 2944</strain>
    </source>
</reference>
<protein>
    <submittedName>
        <fullName evidence="1">Uncharacterized protein</fullName>
    </submittedName>
</protein>